<sequence>MGISEDRANGNLSLTCDLRSESACSLSTCSDMLRGQGAAIVPDTGLGAGQPQNQQILKNYVPPLPSFKSKVFNAEMIKINIPKPELRPPLPKVSIAPPTSSLASLTEILN</sequence>
<proteinExistence type="predicted"/>
<accession>B4HUM5</accession>
<dbReference type="EMBL" id="CH480817">
    <property type="protein sequence ID" value="EDW50646.1"/>
    <property type="molecule type" value="Genomic_DNA"/>
</dbReference>
<dbReference type="AlphaFoldDB" id="B4HUM5"/>
<protein>
    <submittedName>
        <fullName evidence="1">GM13876</fullName>
    </submittedName>
</protein>
<dbReference type="HOGENOM" id="CLU_2173615_0_0_1"/>
<keyword evidence="2" id="KW-1185">Reference proteome</keyword>
<dbReference type="Proteomes" id="UP000001292">
    <property type="component" value="Unassembled WGS sequence"/>
</dbReference>
<name>B4HUM5_DROSE</name>
<dbReference type="GO" id="GO:0035320">
    <property type="term" value="P:imaginal disc-derived wing hair site selection"/>
    <property type="evidence" value="ECO:0007669"/>
    <property type="project" value="EnsemblMetazoa"/>
</dbReference>
<organism evidence="2">
    <name type="scientific">Drosophila sechellia</name>
    <name type="common">Fruit fly</name>
    <dbReference type="NCBI Taxonomy" id="7238"/>
    <lineage>
        <taxon>Eukaryota</taxon>
        <taxon>Metazoa</taxon>
        <taxon>Ecdysozoa</taxon>
        <taxon>Arthropoda</taxon>
        <taxon>Hexapoda</taxon>
        <taxon>Insecta</taxon>
        <taxon>Pterygota</taxon>
        <taxon>Neoptera</taxon>
        <taxon>Endopterygota</taxon>
        <taxon>Diptera</taxon>
        <taxon>Brachycera</taxon>
        <taxon>Muscomorpha</taxon>
        <taxon>Ephydroidea</taxon>
        <taxon>Drosophilidae</taxon>
        <taxon>Drosophila</taxon>
        <taxon>Sophophora</taxon>
    </lineage>
</organism>
<evidence type="ECO:0000313" key="1">
    <source>
        <dbReference type="EMBL" id="EDW50646.1"/>
    </source>
</evidence>
<gene>
    <name evidence="1" type="primary">Dsec\GM13876</name>
    <name evidence="1" type="ORF">Dsec_GM13876</name>
</gene>
<reference evidence="1 2" key="1">
    <citation type="journal article" date="2007" name="Nature">
        <title>Evolution of genes and genomes on the Drosophila phylogeny.</title>
        <authorList>
            <consortium name="Drosophila 12 Genomes Consortium"/>
            <person name="Clark A.G."/>
            <person name="Eisen M.B."/>
            <person name="Smith D.R."/>
            <person name="Bergman C.M."/>
            <person name="Oliver B."/>
            <person name="Markow T.A."/>
            <person name="Kaufman T.C."/>
            <person name="Kellis M."/>
            <person name="Gelbart W."/>
            <person name="Iyer V.N."/>
            <person name="Pollard D.A."/>
            <person name="Sackton T.B."/>
            <person name="Larracuente A.M."/>
            <person name="Singh N.D."/>
            <person name="Abad J.P."/>
            <person name="Abt D.N."/>
            <person name="Adryan B."/>
            <person name="Aguade M."/>
            <person name="Akashi H."/>
            <person name="Anderson W.W."/>
            <person name="Aquadro C.F."/>
            <person name="Ardell D.H."/>
            <person name="Arguello R."/>
            <person name="Artieri C.G."/>
            <person name="Barbash D.A."/>
            <person name="Barker D."/>
            <person name="Barsanti P."/>
            <person name="Batterham P."/>
            <person name="Batzoglou S."/>
            <person name="Begun D."/>
            <person name="Bhutkar A."/>
            <person name="Blanco E."/>
            <person name="Bosak S.A."/>
            <person name="Bradley R.K."/>
            <person name="Brand A.D."/>
            <person name="Brent M.R."/>
            <person name="Brooks A.N."/>
            <person name="Brown R.H."/>
            <person name="Butlin R.K."/>
            <person name="Caggese C."/>
            <person name="Calvi B.R."/>
            <person name="Bernardo de Carvalho A."/>
            <person name="Caspi A."/>
            <person name="Castrezana S."/>
            <person name="Celniker S.E."/>
            <person name="Chang J.L."/>
            <person name="Chapple C."/>
            <person name="Chatterji S."/>
            <person name="Chinwalla A."/>
            <person name="Civetta A."/>
            <person name="Clifton S.W."/>
            <person name="Comeron J.M."/>
            <person name="Costello J.C."/>
            <person name="Coyne J.A."/>
            <person name="Daub J."/>
            <person name="David R.G."/>
            <person name="Delcher A.L."/>
            <person name="Delehaunty K."/>
            <person name="Do C.B."/>
            <person name="Ebling H."/>
            <person name="Edwards K."/>
            <person name="Eickbush T."/>
            <person name="Evans J.D."/>
            <person name="Filipski A."/>
            <person name="Findeiss S."/>
            <person name="Freyhult E."/>
            <person name="Fulton L."/>
            <person name="Fulton R."/>
            <person name="Garcia A.C."/>
            <person name="Gardiner A."/>
            <person name="Garfield D.A."/>
            <person name="Garvin B.E."/>
            <person name="Gibson G."/>
            <person name="Gilbert D."/>
            <person name="Gnerre S."/>
            <person name="Godfrey J."/>
            <person name="Good R."/>
            <person name="Gotea V."/>
            <person name="Gravely B."/>
            <person name="Greenberg A.J."/>
            <person name="Griffiths-Jones S."/>
            <person name="Gross S."/>
            <person name="Guigo R."/>
            <person name="Gustafson E.A."/>
            <person name="Haerty W."/>
            <person name="Hahn M.W."/>
            <person name="Halligan D.L."/>
            <person name="Halpern A.L."/>
            <person name="Halter G.M."/>
            <person name="Han M.V."/>
            <person name="Heger A."/>
            <person name="Hillier L."/>
            <person name="Hinrichs A.S."/>
            <person name="Holmes I."/>
            <person name="Hoskins R.A."/>
            <person name="Hubisz M.J."/>
            <person name="Hultmark D."/>
            <person name="Huntley M.A."/>
            <person name="Jaffe D.B."/>
            <person name="Jagadeeshan S."/>
            <person name="Jeck W.R."/>
            <person name="Johnson J."/>
            <person name="Jones C.D."/>
            <person name="Jordan W.C."/>
            <person name="Karpen G.H."/>
            <person name="Kataoka E."/>
            <person name="Keightley P.D."/>
            <person name="Kheradpour P."/>
            <person name="Kirkness E.F."/>
            <person name="Koerich L.B."/>
            <person name="Kristiansen K."/>
            <person name="Kudrna D."/>
            <person name="Kulathinal R.J."/>
            <person name="Kumar S."/>
            <person name="Kwok R."/>
            <person name="Lander E."/>
            <person name="Langley C.H."/>
            <person name="Lapoint R."/>
            <person name="Lazzaro B.P."/>
            <person name="Lee S.J."/>
            <person name="Levesque L."/>
            <person name="Li R."/>
            <person name="Lin C.F."/>
            <person name="Lin M.F."/>
            <person name="Lindblad-Toh K."/>
            <person name="Llopart A."/>
            <person name="Long M."/>
            <person name="Low L."/>
            <person name="Lozovsky E."/>
            <person name="Lu J."/>
            <person name="Luo M."/>
            <person name="Machado C.A."/>
            <person name="Makalowski W."/>
            <person name="Marzo M."/>
            <person name="Matsuda M."/>
            <person name="Matzkin L."/>
            <person name="McAllister B."/>
            <person name="McBride C.S."/>
            <person name="McKernan B."/>
            <person name="McKernan K."/>
            <person name="Mendez-Lago M."/>
            <person name="Minx P."/>
            <person name="Mollenhauer M.U."/>
            <person name="Montooth K."/>
            <person name="Mount S.M."/>
            <person name="Mu X."/>
            <person name="Myers E."/>
            <person name="Negre B."/>
            <person name="Newfeld S."/>
            <person name="Nielsen R."/>
            <person name="Noor M.A."/>
            <person name="O'Grady P."/>
            <person name="Pachter L."/>
            <person name="Papaceit M."/>
            <person name="Parisi M.J."/>
            <person name="Parisi M."/>
            <person name="Parts L."/>
            <person name="Pedersen J.S."/>
            <person name="Pesole G."/>
            <person name="Phillippy A.M."/>
            <person name="Ponting C.P."/>
            <person name="Pop M."/>
            <person name="Porcelli D."/>
            <person name="Powell J.R."/>
            <person name="Prohaska S."/>
            <person name="Pruitt K."/>
            <person name="Puig M."/>
            <person name="Quesneville H."/>
            <person name="Ram K.R."/>
            <person name="Rand D."/>
            <person name="Rasmussen M.D."/>
            <person name="Reed L.K."/>
            <person name="Reenan R."/>
            <person name="Reily A."/>
            <person name="Remington K.A."/>
            <person name="Rieger T.T."/>
            <person name="Ritchie M.G."/>
            <person name="Robin C."/>
            <person name="Rogers Y.H."/>
            <person name="Rohde C."/>
            <person name="Rozas J."/>
            <person name="Rubenfield M.J."/>
            <person name="Ruiz A."/>
            <person name="Russo S."/>
            <person name="Salzberg S.L."/>
            <person name="Sanchez-Gracia A."/>
            <person name="Saranga D.J."/>
            <person name="Sato H."/>
            <person name="Schaeffer S.W."/>
            <person name="Schatz M.C."/>
            <person name="Schlenke T."/>
            <person name="Schwartz R."/>
            <person name="Segarra C."/>
            <person name="Singh R.S."/>
            <person name="Sirot L."/>
            <person name="Sirota M."/>
            <person name="Sisneros N.B."/>
            <person name="Smith C.D."/>
            <person name="Smith T.F."/>
            <person name="Spieth J."/>
            <person name="Stage D.E."/>
            <person name="Stark A."/>
            <person name="Stephan W."/>
            <person name="Strausberg R.L."/>
            <person name="Strempel S."/>
            <person name="Sturgill D."/>
            <person name="Sutton G."/>
            <person name="Sutton G.G."/>
            <person name="Tao W."/>
            <person name="Teichmann S."/>
            <person name="Tobari Y.N."/>
            <person name="Tomimura Y."/>
            <person name="Tsolas J.M."/>
            <person name="Valente V.L."/>
            <person name="Venter E."/>
            <person name="Venter J.C."/>
            <person name="Vicario S."/>
            <person name="Vieira F.G."/>
            <person name="Vilella A.J."/>
            <person name="Villasante A."/>
            <person name="Walenz B."/>
            <person name="Wang J."/>
            <person name="Wasserman M."/>
            <person name="Watts T."/>
            <person name="Wilson D."/>
            <person name="Wilson R.K."/>
            <person name="Wing R.A."/>
            <person name="Wolfner M.F."/>
            <person name="Wong A."/>
            <person name="Wong G.K."/>
            <person name="Wu C.I."/>
            <person name="Wu G."/>
            <person name="Yamamoto D."/>
            <person name="Yang H.P."/>
            <person name="Yang S.P."/>
            <person name="Yorke J.A."/>
            <person name="Yoshida K."/>
            <person name="Zdobnov E."/>
            <person name="Zhang P."/>
            <person name="Zhang Y."/>
            <person name="Zimin A.V."/>
            <person name="Baldwin J."/>
            <person name="Abdouelleil A."/>
            <person name="Abdulkadir J."/>
            <person name="Abebe A."/>
            <person name="Abera B."/>
            <person name="Abreu J."/>
            <person name="Acer S.C."/>
            <person name="Aftuck L."/>
            <person name="Alexander A."/>
            <person name="An P."/>
            <person name="Anderson E."/>
            <person name="Anderson S."/>
            <person name="Arachi H."/>
            <person name="Azer M."/>
            <person name="Bachantsang P."/>
            <person name="Barry A."/>
            <person name="Bayul T."/>
            <person name="Berlin A."/>
            <person name="Bessette D."/>
            <person name="Bloom T."/>
            <person name="Blye J."/>
            <person name="Boguslavskiy L."/>
            <person name="Bonnet C."/>
            <person name="Boukhgalter B."/>
            <person name="Bourzgui I."/>
            <person name="Brown A."/>
            <person name="Cahill P."/>
            <person name="Channer S."/>
            <person name="Cheshatsang Y."/>
            <person name="Chuda L."/>
            <person name="Citroen M."/>
            <person name="Collymore A."/>
            <person name="Cooke P."/>
            <person name="Costello M."/>
            <person name="D'Aco K."/>
            <person name="Daza R."/>
            <person name="De Haan G."/>
            <person name="DeGray S."/>
            <person name="DeMaso C."/>
            <person name="Dhargay N."/>
            <person name="Dooley K."/>
            <person name="Dooley E."/>
            <person name="Doricent M."/>
            <person name="Dorje P."/>
            <person name="Dorjee K."/>
            <person name="Dupes A."/>
            <person name="Elong R."/>
            <person name="Falk J."/>
            <person name="Farina A."/>
            <person name="Faro S."/>
            <person name="Ferguson D."/>
            <person name="Fisher S."/>
            <person name="Foley C.D."/>
            <person name="Franke A."/>
            <person name="Friedrich D."/>
            <person name="Gadbois L."/>
            <person name="Gearin G."/>
            <person name="Gearin C.R."/>
            <person name="Giannoukos G."/>
            <person name="Goode T."/>
            <person name="Graham J."/>
            <person name="Grandbois E."/>
            <person name="Grewal S."/>
            <person name="Gyaltsen K."/>
            <person name="Hafez N."/>
            <person name="Hagos B."/>
            <person name="Hall J."/>
            <person name="Henson C."/>
            <person name="Hollinger A."/>
            <person name="Honan T."/>
            <person name="Huard M.D."/>
            <person name="Hughes L."/>
            <person name="Hurhula B."/>
            <person name="Husby M.E."/>
            <person name="Kamat A."/>
            <person name="Kanga B."/>
            <person name="Kashin S."/>
            <person name="Khazanovich D."/>
            <person name="Kisner P."/>
            <person name="Lance K."/>
            <person name="Lara M."/>
            <person name="Lee W."/>
            <person name="Lennon N."/>
            <person name="Letendre F."/>
            <person name="LeVine R."/>
            <person name="Lipovsky A."/>
            <person name="Liu X."/>
            <person name="Liu J."/>
            <person name="Liu S."/>
            <person name="Lokyitsang T."/>
            <person name="Lokyitsang Y."/>
            <person name="Lubonja R."/>
            <person name="Lui A."/>
            <person name="MacDonald P."/>
            <person name="Magnisalis V."/>
            <person name="Maru K."/>
            <person name="Matthews C."/>
            <person name="McCusker W."/>
            <person name="McDonough S."/>
            <person name="Mehta T."/>
            <person name="Meldrim J."/>
            <person name="Meneus L."/>
            <person name="Mihai O."/>
            <person name="Mihalev A."/>
            <person name="Mihova T."/>
            <person name="Mittelman R."/>
            <person name="Mlenga V."/>
            <person name="Montmayeur A."/>
            <person name="Mulrain L."/>
            <person name="Navidi A."/>
            <person name="Naylor J."/>
            <person name="Negash T."/>
            <person name="Nguyen T."/>
            <person name="Nguyen N."/>
            <person name="Nicol R."/>
            <person name="Norbu C."/>
            <person name="Norbu N."/>
            <person name="Novod N."/>
            <person name="O'Neill B."/>
            <person name="Osman S."/>
            <person name="Markiewicz E."/>
            <person name="Oyono O.L."/>
            <person name="Patti C."/>
            <person name="Phunkhang P."/>
            <person name="Pierre F."/>
            <person name="Priest M."/>
            <person name="Raghuraman S."/>
            <person name="Rege F."/>
            <person name="Reyes R."/>
            <person name="Rise C."/>
            <person name="Rogov P."/>
            <person name="Ross K."/>
            <person name="Ryan E."/>
            <person name="Settipalli S."/>
            <person name="Shea T."/>
            <person name="Sherpa N."/>
            <person name="Shi L."/>
            <person name="Shih D."/>
            <person name="Sparrow T."/>
            <person name="Spaulding J."/>
            <person name="Stalker J."/>
            <person name="Stange-Thomann N."/>
            <person name="Stavropoulos S."/>
            <person name="Stone C."/>
            <person name="Strader C."/>
            <person name="Tesfaye S."/>
            <person name="Thomson T."/>
            <person name="Thoulutsang Y."/>
            <person name="Thoulutsang D."/>
            <person name="Topham K."/>
            <person name="Topping I."/>
            <person name="Tsamla T."/>
            <person name="Vassiliev H."/>
            <person name="Vo A."/>
            <person name="Wangchuk T."/>
            <person name="Wangdi T."/>
            <person name="Weiand M."/>
            <person name="Wilkinson J."/>
            <person name="Wilson A."/>
            <person name="Yadav S."/>
            <person name="Young G."/>
            <person name="Yu Q."/>
            <person name="Zembek L."/>
            <person name="Zhong D."/>
            <person name="Zimmer A."/>
            <person name="Zwirko Z."/>
            <person name="Jaffe D.B."/>
            <person name="Alvarez P."/>
            <person name="Brockman W."/>
            <person name="Butler J."/>
            <person name="Chin C."/>
            <person name="Gnerre S."/>
            <person name="Grabherr M."/>
            <person name="Kleber M."/>
            <person name="Mauceli E."/>
            <person name="MacCallum I."/>
        </authorList>
    </citation>
    <scope>NUCLEOTIDE SEQUENCE [LARGE SCALE GENOMIC DNA]</scope>
    <source>
        <strain evidence="2">Rob3c / Tucson 14021-0248.25</strain>
    </source>
</reference>
<evidence type="ECO:0000313" key="2">
    <source>
        <dbReference type="Proteomes" id="UP000001292"/>
    </source>
</evidence>